<protein>
    <submittedName>
        <fullName evidence="1">Uncharacterized protein</fullName>
    </submittedName>
</protein>
<sequence length="186" mass="21240">MGRLDLHHYYERDLGPFRNLSDLPAAEAEAVQQRLRERGDVFASQRSPDYLSIRRGLEQRARALFADKGGRPVRERPHYMTLGACPWLLDWYRRGQELTIGLDRFDPAAISFTYGDLFPAMRLAGQRPYWGQVYTLDEIRAVIEEHGLPQEWNADGAGGPERYIEAQIWDDAPLAGHLAMTAQAQV</sequence>
<organism evidence="1 2">
    <name type="scientific">Glycomyces luteolus</name>
    <dbReference type="NCBI Taxonomy" id="2670330"/>
    <lineage>
        <taxon>Bacteria</taxon>
        <taxon>Bacillati</taxon>
        <taxon>Actinomycetota</taxon>
        <taxon>Actinomycetes</taxon>
        <taxon>Glycomycetales</taxon>
        <taxon>Glycomycetaceae</taxon>
        <taxon>Glycomyces</taxon>
    </lineage>
</organism>
<accession>A0A9X3PM51</accession>
<evidence type="ECO:0000313" key="2">
    <source>
        <dbReference type="Proteomes" id="UP001146067"/>
    </source>
</evidence>
<dbReference type="RefSeq" id="WP_270111186.1">
    <property type="nucleotide sequence ID" value="NZ_JAPZVP010000013.1"/>
</dbReference>
<gene>
    <name evidence="1" type="ORF">O1R50_16355</name>
</gene>
<dbReference type="EMBL" id="JAPZVP010000013">
    <property type="protein sequence ID" value="MDA1361205.1"/>
    <property type="molecule type" value="Genomic_DNA"/>
</dbReference>
<dbReference type="AlphaFoldDB" id="A0A9X3PM51"/>
<keyword evidence="2" id="KW-1185">Reference proteome</keyword>
<proteinExistence type="predicted"/>
<name>A0A9X3PM51_9ACTN</name>
<dbReference type="Proteomes" id="UP001146067">
    <property type="component" value="Unassembled WGS sequence"/>
</dbReference>
<evidence type="ECO:0000313" key="1">
    <source>
        <dbReference type="EMBL" id="MDA1361205.1"/>
    </source>
</evidence>
<comment type="caution">
    <text evidence="1">The sequence shown here is derived from an EMBL/GenBank/DDBJ whole genome shotgun (WGS) entry which is preliminary data.</text>
</comment>
<reference evidence="1" key="1">
    <citation type="submission" date="2022-12" db="EMBL/GenBank/DDBJ databases">
        <title>Gycomyces niveus sp.nov.,a novel actinomycete isolated from soil in Shouguan.</title>
        <authorList>
            <person name="Yang X."/>
        </authorList>
    </citation>
    <scope>NUCLEOTIDE SEQUENCE</scope>
    <source>
        <strain evidence="1">NEAU-A15</strain>
    </source>
</reference>